<comment type="caution">
    <text evidence="1">The sequence shown here is derived from an EMBL/GenBank/DDBJ whole genome shotgun (WGS) entry which is preliminary data.</text>
</comment>
<dbReference type="RefSeq" id="XP_058341430.1">
    <property type="nucleotide sequence ID" value="XM_058487852.1"/>
</dbReference>
<reference evidence="1 2" key="1">
    <citation type="submission" date="2023-03" db="EMBL/GenBank/DDBJ databases">
        <title>Genome sequence of Lichtheimia ornata CBS 291.66.</title>
        <authorList>
            <person name="Mohabir J.T."/>
            <person name="Shea T.P."/>
            <person name="Kurbessoian T."/>
            <person name="Berby B."/>
            <person name="Fontaine J."/>
            <person name="Livny J."/>
            <person name="Gnirke A."/>
            <person name="Stajich J.E."/>
            <person name="Cuomo C.A."/>
        </authorList>
    </citation>
    <scope>NUCLEOTIDE SEQUENCE [LARGE SCALE GENOMIC DNA]</scope>
    <source>
        <strain evidence="1">CBS 291.66</strain>
    </source>
</reference>
<dbReference type="AlphaFoldDB" id="A0AAD7UZT0"/>
<protein>
    <submittedName>
        <fullName evidence="1">Uncharacterized protein</fullName>
    </submittedName>
</protein>
<evidence type="ECO:0000313" key="2">
    <source>
        <dbReference type="Proteomes" id="UP001234581"/>
    </source>
</evidence>
<gene>
    <name evidence="1" type="ORF">O0I10_007840</name>
</gene>
<dbReference type="EMBL" id="JARTCD010000039">
    <property type="protein sequence ID" value="KAJ8656517.1"/>
    <property type="molecule type" value="Genomic_DNA"/>
</dbReference>
<proteinExistence type="predicted"/>
<organism evidence="1 2">
    <name type="scientific">Lichtheimia ornata</name>
    <dbReference type="NCBI Taxonomy" id="688661"/>
    <lineage>
        <taxon>Eukaryota</taxon>
        <taxon>Fungi</taxon>
        <taxon>Fungi incertae sedis</taxon>
        <taxon>Mucoromycota</taxon>
        <taxon>Mucoromycotina</taxon>
        <taxon>Mucoromycetes</taxon>
        <taxon>Mucorales</taxon>
        <taxon>Lichtheimiaceae</taxon>
        <taxon>Lichtheimia</taxon>
    </lineage>
</organism>
<keyword evidence="2" id="KW-1185">Reference proteome</keyword>
<sequence>MSITPLEERVKSTWNVVSKLVAQRDMDSAQDYLHDLKDARFWRARKEILRCFDNVLNIIENRKDVLRGHGSEYDFLFKIWSPCSNHYLPEQSSV</sequence>
<dbReference type="Proteomes" id="UP001234581">
    <property type="component" value="Unassembled WGS sequence"/>
</dbReference>
<name>A0AAD7UZT0_9FUNG</name>
<dbReference type="GeneID" id="83215247"/>
<accession>A0AAD7UZT0</accession>
<evidence type="ECO:0000313" key="1">
    <source>
        <dbReference type="EMBL" id="KAJ8656517.1"/>
    </source>
</evidence>